<feature type="modified residue" description="4-aspartylphosphate" evidence="9">
    <location>
        <position position="53"/>
    </location>
</feature>
<dbReference type="InterPro" id="IPR045279">
    <property type="entry name" value="ARR-like"/>
</dbReference>
<dbReference type="AlphaFoldDB" id="A0A0U9HJP7"/>
<evidence type="ECO:0000256" key="3">
    <source>
        <dbReference type="ARBA" id="ARBA00023012"/>
    </source>
</evidence>
<feature type="compositionally biased region" description="Low complexity" evidence="10">
    <location>
        <begin position="449"/>
        <end position="459"/>
    </location>
</feature>
<keyword evidence="14" id="KW-1185">Reference proteome</keyword>
<dbReference type="FunFam" id="3.40.50.2300:FF:000408">
    <property type="entry name" value="Two-component response regulator"/>
    <property type="match status" value="1"/>
</dbReference>
<dbReference type="GO" id="GO:0009736">
    <property type="term" value="P:cytokinin-activated signaling pathway"/>
    <property type="evidence" value="ECO:0007669"/>
    <property type="project" value="InterPro"/>
</dbReference>
<dbReference type="InterPro" id="IPR001005">
    <property type="entry name" value="SANT/Myb"/>
</dbReference>
<feature type="region of interest" description="Disordered" evidence="10">
    <location>
        <begin position="449"/>
        <end position="477"/>
    </location>
</feature>
<dbReference type="EMBL" id="DF237082">
    <property type="protein sequence ID" value="GAQ83022.1"/>
    <property type="molecule type" value="Genomic_DNA"/>
</dbReference>
<dbReference type="OrthoDB" id="2015707at2759"/>
<reference evidence="13 14" key="1">
    <citation type="journal article" date="2014" name="Nat. Commun.">
        <title>Klebsormidium flaccidum genome reveals primary factors for plant terrestrial adaptation.</title>
        <authorList>
            <person name="Hori K."/>
            <person name="Maruyama F."/>
            <person name="Fujisawa T."/>
            <person name="Togashi T."/>
            <person name="Yamamoto N."/>
            <person name="Seo M."/>
            <person name="Sato S."/>
            <person name="Yamada T."/>
            <person name="Mori H."/>
            <person name="Tajima N."/>
            <person name="Moriyama T."/>
            <person name="Ikeuchi M."/>
            <person name="Watanabe M."/>
            <person name="Wada H."/>
            <person name="Kobayashi K."/>
            <person name="Saito M."/>
            <person name="Masuda T."/>
            <person name="Sasaki-Sekimoto Y."/>
            <person name="Mashiguchi K."/>
            <person name="Awai K."/>
            <person name="Shimojima M."/>
            <person name="Masuda S."/>
            <person name="Iwai M."/>
            <person name="Nobusawa T."/>
            <person name="Narise T."/>
            <person name="Kondo S."/>
            <person name="Saito H."/>
            <person name="Sato R."/>
            <person name="Murakawa M."/>
            <person name="Ihara Y."/>
            <person name="Oshima-Yamada Y."/>
            <person name="Ohtaka K."/>
            <person name="Satoh M."/>
            <person name="Sonobe K."/>
            <person name="Ishii M."/>
            <person name="Ohtani R."/>
            <person name="Kanamori-Sato M."/>
            <person name="Honoki R."/>
            <person name="Miyazaki D."/>
            <person name="Mochizuki H."/>
            <person name="Umetsu J."/>
            <person name="Higashi K."/>
            <person name="Shibata D."/>
            <person name="Kamiya Y."/>
            <person name="Sato N."/>
            <person name="Nakamura Y."/>
            <person name="Tabata S."/>
            <person name="Ida S."/>
            <person name="Kurokawa K."/>
            <person name="Ohta H."/>
        </authorList>
    </citation>
    <scope>NUCLEOTIDE SEQUENCE [LARGE SCALE GENOMIC DNA]</scope>
    <source>
        <strain evidence="13 14">NIES-2285</strain>
    </source>
</reference>
<dbReference type="InterPro" id="IPR009057">
    <property type="entry name" value="Homeodomain-like_sf"/>
</dbReference>
<dbReference type="SMART" id="SM00448">
    <property type="entry name" value="REC"/>
    <property type="match status" value="1"/>
</dbReference>
<name>A0A0U9HJP7_KLENI</name>
<evidence type="ECO:0000313" key="13">
    <source>
        <dbReference type="EMBL" id="GAQ83022.1"/>
    </source>
</evidence>
<dbReference type="Pfam" id="PF00072">
    <property type="entry name" value="Response_reg"/>
    <property type="match status" value="1"/>
</dbReference>
<feature type="domain" description="HTH myb-type" evidence="12">
    <location>
        <begin position="182"/>
        <end position="239"/>
    </location>
</feature>
<evidence type="ECO:0000259" key="12">
    <source>
        <dbReference type="PROSITE" id="PS51294"/>
    </source>
</evidence>
<dbReference type="GO" id="GO:0000160">
    <property type="term" value="P:phosphorelay signal transduction system"/>
    <property type="evidence" value="ECO:0007669"/>
    <property type="project" value="UniProtKB-KW"/>
</dbReference>
<evidence type="ECO:0000313" key="14">
    <source>
        <dbReference type="Proteomes" id="UP000054558"/>
    </source>
</evidence>
<dbReference type="CDD" id="cd17584">
    <property type="entry name" value="REC_typeB_ARR-like"/>
    <property type="match status" value="1"/>
</dbReference>
<dbReference type="SUPFAM" id="SSF52172">
    <property type="entry name" value="CheY-like"/>
    <property type="match status" value="1"/>
</dbReference>
<dbReference type="InterPro" id="IPR017930">
    <property type="entry name" value="Myb_dom"/>
</dbReference>
<gene>
    <name evidence="13" type="ORF">KFL_001330040</name>
</gene>
<dbReference type="FunFam" id="1.10.10.60:FF:000007">
    <property type="entry name" value="Two-component response regulator"/>
    <property type="match status" value="1"/>
</dbReference>
<dbReference type="InterPro" id="IPR001789">
    <property type="entry name" value="Sig_transdc_resp-reg_receiver"/>
</dbReference>
<organism evidence="13 14">
    <name type="scientific">Klebsormidium nitens</name>
    <name type="common">Green alga</name>
    <name type="synonym">Ulothrix nitens</name>
    <dbReference type="NCBI Taxonomy" id="105231"/>
    <lineage>
        <taxon>Eukaryota</taxon>
        <taxon>Viridiplantae</taxon>
        <taxon>Streptophyta</taxon>
        <taxon>Klebsormidiophyceae</taxon>
        <taxon>Klebsormidiales</taxon>
        <taxon>Klebsormidiaceae</taxon>
        <taxon>Klebsormidium</taxon>
    </lineage>
</organism>
<comment type="similarity">
    <text evidence="1">Belongs to the ARR family. Type-B subfamily.</text>
</comment>
<protein>
    <submittedName>
        <fullName evidence="13">Putative B-type response regulator</fullName>
    </submittedName>
</protein>
<keyword evidence="5" id="KW-0238">DNA-binding</keyword>
<dbReference type="STRING" id="105231.A0A0U9HJP7"/>
<feature type="region of interest" description="Disordered" evidence="10">
    <location>
        <begin position="409"/>
        <end position="428"/>
    </location>
</feature>
<sequence length="663" mass="71167">MKVLVVDDDPLCLMILERMLRRCQYTVTTCQRATAALNMLREKKDFYDLVISDVYMPDMDGFKLLELIGLEMDLPVIMMSANGETDVVMKGITHGACDYLLKPVRIEELRNIWQHVIRRKRSDLLPKDQEHSGSVDNSKKRDEEADISSAPETAQNRKKRKEVDSGGGSDRQDDDVDMASLKKQRVVWSVELHQKFVHAVNQLGVDKAVPKRILDIMQVTGLTRENVASHLQKYRLYLKRLSGVQAEEAQHTKKEPSNFSTAAASFPASLGALASSGLLNPLQQQQLVNRGALSNLAAFSGRGSLAGTLGNLDQQTLLSLANLQSLQQPGDAQSDRLGALTESLVGGMGREGGGGGHWRGGMFDMNQAQQLANLQQRERQLHALNGGGGAGQQQLASIQQRIQMAQRQNLPSLGGGGGSGGLQGGLGGQGGAASQNALLLQLLQQQQQNQNRGLQSLQRGGSGGMGRPGPRMGGLETQQAGLTGRRNSGELSMLLNGPGAYAGGDAGAANLLRLHGSGSEDVKGFELGGGGGNYPGLGGYGDGNDGARWGNPGKVGMDPFRGGHWQEGAVRRGKDDGLKSDEYQSLSLGPMGPGNETSAASDQARNDREAGPRQDMPSQDGNQSQDDYLAAFFMKEQGLPEGDLNSEGFQVDDRWKPSDSFVK</sequence>
<feature type="compositionally biased region" description="Gly residues" evidence="10">
    <location>
        <begin position="413"/>
        <end position="428"/>
    </location>
</feature>
<evidence type="ECO:0000256" key="7">
    <source>
        <dbReference type="ARBA" id="ARBA00023163"/>
    </source>
</evidence>
<evidence type="ECO:0000256" key="10">
    <source>
        <dbReference type="SAM" id="MobiDB-lite"/>
    </source>
</evidence>
<evidence type="ECO:0000256" key="4">
    <source>
        <dbReference type="ARBA" id="ARBA00023015"/>
    </source>
</evidence>
<dbReference type="InterPro" id="IPR006447">
    <property type="entry name" value="Myb_dom_plants"/>
</dbReference>
<dbReference type="PROSITE" id="PS51294">
    <property type="entry name" value="HTH_MYB"/>
    <property type="match status" value="1"/>
</dbReference>
<proteinExistence type="inferred from homology"/>
<feature type="compositionally biased region" description="Basic and acidic residues" evidence="10">
    <location>
        <begin position="124"/>
        <end position="143"/>
    </location>
</feature>
<dbReference type="Pfam" id="PF00249">
    <property type="entry name" value="Myb_DNA-binding"/>
    <property type="match status" value="1"/>
</dbReference>
<dbReference type="PROSITE" id="PS50110">
    <property type="entry name" value="RESPONSE_REGULATORY"/>
    <property type="match status" value="1"/>
</dbReference>
<evidence type="ECO:0000256" key="8">
    <source>
        <dbReference type="ARBA" id="ARBA00023242"/>
    </source>
</evidence>
<dbReference type="PANTHER" id="PTHR43874">
    <property type="entry name" value="TWO-COMPONENT RESPONSE REGULATOR"/>
    <property type="match status" value="1"/>
</dbReference>
<keyword evidence="7" id="KW-0804">Transcription</keyword>
<dbReference type="GO" id="GO:0003677">
    <property type="term" value="F:DNA binding"/>
    <property type="evidence" value="ECO:0007669"/>
    <property type="project" value="UniProtKB-KW"/>
</dbReference>
<feature type="domain" description="Response regulatory" evidence="11">
    <location>
        <begin position="2"/>
        <end position="117"/>
    </location>
</feature>
<evidence type="ECO:0000256" key="2">
    <source>
        <dbReference type="ARBA" id="ARBA00022553"/>
    </source>
</evidence>
<evidence type="ECO:0000256" key="6">
    <source>
        <dbReference type="ARBA" id="ARBA00023159"/>
    </source>
</evidence>
<accession>A0A0U9HJP7</accession>
<dbReference type="Gene3D" id="1.10.10.60">
    <property type="entry name" value="Homeodomain-like"/>
    <property type="match status" value="1"/>
</dbReference>
<keyword evidence="4" id="KW-0805">Transcription regulation</keyword>
<evidence type="ECO:0000259" key="11">
    <source>
        <dbReference type="PROSITE" id="PS50110"/>
    </source>
</evidence>
<feature type="compositionally biased region" description="Basic and acidic residues" evidence="10">
    <location>
        <begin position="569"/>
        <end position="582"/>
    </location>
</feature>
<dbReference type="SUPFAM" id="SSF46689">
    <property type="entry name" value="Homeodomain-like"/>
    <property type="match status" value="1"/>
</dbReference>
<feature type="compositionally biased region" description="Polar residues" evidence="10">
    <location>
        <begin position="616"/>
        <end position="626"/>
    </location>
</feature>
<keyword evidence="2 9" id="KW-0597">Phosphoprotein</keyword>
<dbReference type="PANTHER" id="PTHR43874:SF7">
    <property type="entry name" value="TWO-COMPONENT RESPONSE REGULATOR ARR10"/>
    <property type="match status" value="1"/>
</dbReference>
<feature type="region of interest" description="Disordered" evidence="10">
    <location>
        <begin position="124"/>
        <end position="176"/>
    </location>
</feature>
<feature type="compositionally biased region" description="Basic and acidic residues" evidence="10">
    <location>
        <begin position="651"/>
        <end position="663"/>
    </location>
</feature>
<dbReference type="InterPro" id="IPR011006">
    <property type="entry name" value="CheY-like_superfamily"/>
</dbReference>
<keyword evidence="8" id="KW-0539">Nucleus</keyword>
<evidence type="ECO:0000256" key="9">
    <source>
        <dbReference type="PROSITE-ProRule" id="PRU00169"/>
    </source>
</evidence>
<dbReference type="Gene3D" id="3.40.50.2300">
    <property type="match status" value="1"/>
</dbReference>
<evidence type="ECO:0000256" key="5">
    <source>
        <dbReference type="ARBA" id="ARBA00023125"/>
    </source>
</evidence>
<keyword evidence="6" id="KW-0010">Activator</keyword>
<feature type="region of interest" description="Disordered" evidence="10">
    <location>
        <begin position="548"/>
        <end position="663"/>
    </location>
</feature>
<dbReference type="Proteomes" id="UP000054558">
    <property type="component" value="Unassembled WGS sequence"/>
</dbReference>
<keyword evidence="3" id="KW-0902">Two-component regulatory system</keyword>
<dbReference type="NCBIfam" id="TIGR01557">
    <property type="entry name" value="myb_SHAQKYF"/>
    <property type="match status" value="1"/>
</dbReference>
<dbReference type="SMR" id="A0A0U9HJP7"/>
<evidence type="ECO:0000256" key="1">
    <source>
        <dbReference type="ARBA" id="ARBA00006015"/>
    </source>
</evidence>